<keyword evidence="2" id="KW-1185">Reference proteome</keyword>
<name>A0A8X6GW81_TRICU</name>
<gene>
    <name evidence="1" type="ORF">TNCT_23901</name>
</gene>
<accession>A0A8X6GW81</accession>
<dbReference type="Gene3D" id="2.60.40.10">
    <property type="entry name" value="Immunoglobulins"/>
    <property type="match status" value="1"/>
</dbReference>
<dbReference type="Proteomes" id="UP000887116">
    <property type="component" value="Unassembled WGS sequence"/>
</dbReference>
<dbReference type="EMBL" id="BMAO01013801">
    <property type="protein sequence ID" value="GFQ91033.1"/>
    <property type="molecule type" value="Genomic_DNA"/>
</dbReference>
<evidence type="ECO:0000313" key="1">
    <source>
        <dbReference type="EMBL" id="GFQ91033.1"/>
    </source>
</evidence>
<sequence length="120" mass="13730">MKDSLSGRGYPDIHNCLPFKACFYETKTFVRKTYKHILRDNMKISVENVVLGIINRFALLDLEFEHLRFLCPRQQKDLEPEFTETIPNVTVATGQEAVLSCAVDNLGTYRIGNNCNTSKN</sequence>
<proteinExistence type="predicted"/>
<dbReference type="InterPro" id="IPR013783">
    <property type="entry name" value="Ig-like_fold"/>
</dbReference>
<dbReference type="OrthoDB" id="10012075at2759"/>
<reference evidence="1" key="1">
    <citation type="submission" date="2020-07" db="EMBL/GenBank/DDBJ databases">
        <title>Multicomponent nature underlies the extraordinary mechanical properties of spider dragline silk.</title>
        <authorList>
            <person name="Kono N."/>
            <person name="Nakamura H."/>
            <person name="Mori M."/>
            <person name="Yoshida Y."/>
            <person name="Ohtoshi R."/>
            <person name="Malay A.D."/>
            <person name="Moran D.A.P."/>
            <person name="Tomita M."/>
            <person name="Numata K."/>
            <person name="Arakawa K."/>
        </authorList>
    </citation>
    <scope>NUCLEOTIDE SEQUENCE</scope>
</reference>
<evidence type="ECO:0000313" key="2">
    <source>
        <dbReference type="Proteomes" id="UP000887116"/>
    </source>
</evidence>
<protein>
    <submittedName>
        <fullName evidence="1">Uncharacterized protein</fullName>
    </submittedName>
</protein>
<comment type="caution">
    <text evidence="1">The sequence shown here is derived from an EMBL/GenBank/DDBJ whole genome shotgun (WGS) entry which is preliminary data.</text>
</comment>
<dbReference type="AlphaFoldDB" id="A0A8X6GW81"/>
<organism evidence="1 2">
    <name type="scientific">Trichonephila clavata</name>
    <name type="common">Joro spider</name>
    <name type="synonym">Nephila clavata</name>
    <dbReference type="NCBI Taxonomy" id="2740835"/>
    <lineage>
        <taxon>Eukaryota</taxon>
        <taxon>Metazoa</taxon>
        <taxon>Ecdysozoa</taxon>
        <taxon>Arthropoda</taxon>
        <taxon>Chelicerata</taxon>
        <taxon>Arachnida</taxon>
        <taxon>Araneae</taxon>
        <taxon>Araneomorphae</taxon>
        <taxon>Entelegynae</taxon>
        <taxon>Araneoidea</taxon>
        <taxon>Nephilidae</taxon>
        <taxon>Trichonephila</taxon>
    </lineage>
</organism>